<sequence>MNENFGKSLIHVPDMAVLSQRNAEEIQREHRGRWGVAAEGVILPTCTATGVPFENDFTAEKTIRYKGKAEEFLLGGVVNAG</sequence>
<gene>
    <name evidence="1" type="ORF">BECKFW1821C_GA0114237_11429</name>
</gene>
<dbReference type="AlphaFoldDB" id="A0A450U3R9"/>
<accession>A0A450U3R9</accession>
<name>A0A450U3R9_9GAMM</name>
<proteinExistence type="predicted"/>
<protein>
    <submittedName>
        <fullName evidence="1">Uncharacterized protein</fullName>
    </submittedName>
</protein>
<evidence type="ECO:0000313" key="1">
    <source>
        <dbReference type="EMBL" id="VFJ77858.1"/>
    </source>
</evidence>
<reference evidence="1" key="1">
    <citation type="submission" date="2019-02" db="EMBL/GenBank/DDBJ databases">
        <authorList>
            <person name="Gruber-Vodicka R. H."/>
            <person name="Seah K. B. B."/>
        </authorList>
    </citation>
    <scope>NUCLEOTIDE SEQUENCE</scope>
    <source>
        <strain evidence="1">BECK_BZ131</strain>
    </source>
</reference>
<dbReference type="EMBL" id="CAADFE010000142">
    <property type="protein sequence ID" value="VFJ77858.1"/>
    <property type="molecule type" value="Genomic_DNA"/>
</dbReference>
<organism evidence="1">
    <name type="scientific">Candidatus Kentrum sp. FW</name>
    <dbReference type="NCBI Taxonomy" id="2126338"/>
    <lineage>
        <taxon>Bacteria</taxon>
        <taxon>Pseudomonadati</taxon>
        <taxon>Pseudomonadota</taxon>
        <taxon>Gammaproteobacteria</taxon>
        <taxon>Candidatus Kentrum</taxon>
    </lineage>
</organism>